<accession>A0A6I6EE01</accession>
<dbReference type="EMBL" id="CP039268">
    <property type="protein sequence ID" value="QGU33546.1"/>
    <property type="molecule type" value="Genomic_DNA"/>
</dbReference>
<dbReference type="AlphaFoldDB" id="A0A6I6EE01"/>
<evidence type="ECO:0000313" key="2">
    <source>
        <dbReference type="Proteomes" id="UP000426424"/>
    </source>
</evidence>
<reference evidence="1 2" key="1">
    <citation type="submission" date="2019-12" db="EMBL/GenBank/DDBJ databases">
        <title>The complete genome of the thermophilic, anoxygenic phototrophic gammaproteobacterium Thermochromatium tepidum.</title>
        <authorList>
            <person name="Sattley W.M."/>
            <person name="Swingley W.D."/>
            <person name="Burchell B.M."/>
            <person name="Gurbani S.A."/>
            <person name="Kujawa C.M."/>
            <person name="Nuccio D.A."/>
            <person name="Schladweiler J."/>
            <person name="Shaffer K.N."/>
            <person name="Stokes L.M."/>
            <person name="Touchman J.W."/>
            <person name="Blankenship R.E."/>
            <person name="Madigan M.T."/>
        </authorList>
    </citation>
    <scope>NUCLEOTIDE SEQUENCE [LARGE SCALE GENOMIC DNA]</scope>
    <source>
        <strain evidence="1 2">ATCC 43061</strain>
    </source>
</reference>
<dbReference type="SUPFAM" id="SSF53335">
    <property type="entry name" value="S-adenosyl-L-methionine-dependent methyltransferases"/>
    <property type="match status" value="1"/>
</dbReference>
<name>A0A6I6EE01_THETI</name>
<dbReference type="GO" id="GO:0032259">
    <property type="term" value="P:methylation"/>
    <property type="evidence" value="ECO:0007669"/>
    <property type="project" value="UniProtKB-KW"/>
</dbReference>
<dbReference type="Pfam" id="PF13489">
    <property type="entry name" value="Methyltransf_23"/>
    <property type="match status" value="1"/>
</dbReference>
<keyword evidence="1" id="KW-0489">Methyltransferase</keyword>
<gene>
    <name evidence="1" type="ORF">E6P07_11495</name>
</gene>
<keyword evidence="2" id="KW-1185">Reference proteome</keyword>
<dbReference type="InterPro" id="IPR029063">
    <property type="entry name" value="SAM-dependent_MTases_sf"/>
</dbReference>
<dbReference type="KEGG" id="ttp:E6P07_11495"/>
<sequence>MGLIPNQMLAARRRLSERYLTGRGIEIGALHAPLHVGPAVEEIRYVDRLSPEQLRRQYPELDGCDLVEVDIIDDGERLTQIAPGELDFIIANHMLEHCENPLGAMRTHLAKLRPGGMIYYAVPDKRYCFDAARPLTPFEHLVRDDQHGPEVSRRAHFAEWVRYVNQILDPVEAERQLERLLEIDYSIHFHVWDGDSFQTFLSEARLYLSGAFRLCEFQRNDTEIIAILQSVPQPRLD</sequence>
<dbReference type="Proteomes" id="UP000426424">
    <property type="component" value="Chromosome"/>
</dbReference>
<organism evidence="1 2">
    <name type="scientific">Thermochromatium tepidum ATCC 43061</name>
    <dbReference type="NCBI Taxonomy" id="316276"/>
    <lineage>
        <taxon>Bacteria</taxon>
        <taxon>Pseudomonadati</taxon>
        <taxon>Pseudomonadota</taxon>
        <taxon>Gammaproteobacteria</taxon>
        <taxon>Chromatiales</taxon>
        <taxon>Chromatiaceae</taxon>
        <taxon>Thermochromatium</taxon>
    </lineage>
</organism>
<evidence type="ECO:0000313" key="1">
    <source>
        <dbReference type="EMBL" id="QGU33546.1"/>
    </source>
</evidence>
<protein>
    <submittedName>
        <fullName evidence="1">Methyltransferase domain-containing protein</fullName>
    </submittedName>
</protein>
<dbReference type="GO" id="GO:0008168">
    <property type="term" value="F:methyltransferase activity"/>
    <property type="evidence" value="ECO:0007669"/>
    <property type="project" value="UniProtKB-KW"/>
</dbReference>
<dbReference type="Gene3D" id="3.40.50.150">
    <property type="entry name" value="Vaccinia Virus protein VP39"/>
    <property type="match status" value="1"/>
</dbReference>
<proteinExistence type="predicted"/>
<dbReference type="RefSeq" id="WP_153975738.1">
    <property type="nucleotide sequence ID" value="NZ_CP039268.1"/>
</dbReference>
<dbReference type="OrthoDB" id="932345at2"/>
<keyword evidence="1" id="KW-0808">Transferase</keyword>